<name>A0ABS4MFZ5_9LACO</name>
<protein>
    <recommendedName>
        <fullName evidence="3">HTH cro/C1-type domain-containing protein</fullName>
    </recommendedName>
</protein>
<sequence>MKLKYPTERKSMLITSQGLKLYCDLDTQAVSRRLQAGKTLKVTDLEDVGIWFIKRFELKDIKSIIPKVKRVKRADNKLSDKMLKELNLYTEIGQVLRQKINERNLSITCVADYLQRKITTVYRHQNGQGLTFRTLEKYATLFESSVDDLVSEAQILANKKSQATA</sequence>
<gene>
    <name evidence="1" type="ORF">J2Z60_001803</name>
</gene>
<reference evidence="1 2" key="1">
    <citation type="submission" date="2021-03" db="EMBL/GenBank/DDBJ databases">
        <title>Genomic Encyclopedia of Type Strains, Phase IV (KMG-IV): sequencing the most valuable type-strain genomes for metagenomic binning, comparative biology and taxonomic classification.</title>
        <authorList>
            <person name="Goeker M."/>
        </authorList>
    </citation>
    <scope>NUCLEOTIDE SEQUENCE [LARGE SCALE GENOMIC DNA]</scope>
    <source>
        <strain evidence="1 2">DSM 101872</strain>
    </source>
</reference>
<accession>A0ABS4MFZ5</accession>
<comment type="caution">
    <text evidence="1">The sequence shown here is derived from an EMBL/GenBank/DDBJ whole genome shotgun (WGS) entry which is preliminary data.</text>
</comment>
<organism evidence="1 2">
    <name type="scientific">Lactobacillus colini</name>
    <dbReference type="NCBI Taxonomy" id="1819254"/>
    <lineage>
        <taxon>Bacteria</taxon>
        <taxon>Bacillati</taxon>
        <taxon>Bacillota</taxon>
        <taxon>Bacilli</taxon>
        <taxon>Lactobacillales</taxon>
        <taxon>Lactobacillaceae</taxon>
        <taxon>Lactobacillus</taxon>
    </lineage>
</organism>
<dbReference type="EMBL" id="JAGGLU010000012">
    <property type="protein sequence ID" value="MBP2058615.1"/>
    <property type="molecule type" value="Genomic_DNA"/>
</dbReference>
<proteinExistence type="predicted"/>
<dbReference type="Gene3D" id="1.10.260.40">
    <property type="entry name" value="lambda repressor-like DNA-binding domains"/>
    <property type="match status" value="1"/>
</dbReference>
<dbReference type="Proteomes" id="UP001519292">
    <property type="component" value="Unassembled WGS sequence"/>
</dbReference>
<dbReference type="SUPFAM" id="SSF47413">
    <property type="entry name" value="lambda repressor-like DNA-binding domains"/>
    <property type="match status" value="1"/>
</dbReference>
<evidence type="ECO:0008006" key="3">
    <source>
        <dbReference type="Google" id="ProtNLM"/>
    </source>
</evidence>
<evidence type="ECO:0000313" key="1">
    <source>
        <dbReference type="EMBL" id="MBP2058615.1"/>
    </source>
</evidence>
<keyword evidence="2" id="KW-1185">Reference proteome</keyword>
<dbReference type="InterPro" id="IPR010982">
    <property type="entry name" value="Lambda_DNA-bd_dom_sf"/>
</dbReference>
<evidence type="ECO:0000313" key="2">
    <source>
        <dbReference type="Proteomes" id="UP001519292"/>
    </source>
</evidence>
<dbReference type="RefSeq" id="WP_209687347.1">
    <property type="nucleotide sequence ID" value="NZ_JAGGLU010000012.1"/>
</dbReference>